<organism evidence="3 4">
    <name type="scientific">Chitinophaga filiformis</name>
    <name type="common">Myxococcus filiformis</name>
    <name type="synonym">Flexibacter filiformis</name>
    <dbReference type="NCBI Taxonomy" id="104663"/>
    <lineage>
        <taxon>Bacteria</taxon>
        <taxon>Pseudomonadati</taxon>
        <taxon>Bacteroidota</taxon>
        <taxon>Chitinophagia</taxon>
        <taxon>Chitinophagales</taxon>
        <taxon>Chitinophagaceae</taxon>
        <taxon>Chitinophaga</taxon>
    </lineage>
</organism>
<dbReference type="InterPro" id="IPR007484">
    <property type="entry name" value="Peptidase_M28"/>
</dbReference>
<protein>
    <submittedName>
        <fullName evidence="3">M28 family peptidase</fullName>
    </submittedName>
</protein>
<gene>
    <name evidence="3" type="ORF">MYF79_03915</name>
</gene>
<feature type="domain" description="Peptidase M28" evidence="2">
    <location>
        <begin position="89"/>
        <end position="282"/>
    </location>
</feature>
<evidence type="ECO:0000313" key="3">
    <source>
        <dbReference type="EMBL" id="UPK70439.1"/>
    </source>
</evidence>
<feature type="chain" id="PRO_5045306611" evidence="1">
    <location>
        <begin position="19"/>
        <end position="302"/>
    </location>
</feature>
<dbReference type="Proteomes" id="UP000830198">
    <property type="component" value="Chromosome"/>
</dbReference>
<reference evidence="3 4" key="1">
    <citation type="submission" date="2022-04" db="EMBL/GenBank/DDBJ databases">
        <title>The arsenic-methylating capacity of Chitinophaga filiformis YT5 during chitin decomposition.</title>
        <authorList>
            <person name="Chen G."/>
            <person name="Liang Y."/>
        </authorList>
    </citation>
    <scope>NUCLEOTIDE SEQUENCE [LARGE SCALE GENOMIC DNA]</scope>
    <source>
        <strain evidence="3 4">YT5</strain>
    </source>
</reference>
<dbReference type="InterPro" id="IPR045175">
    <property type="entry name" value="M28_fam"/>
</dbReference>
<accession>A0ABY4I586</accession>
<sequence>MKILICSLLLLSTIGIRAQSSIDSTQLIKDIQTLSSDKYEGRMAGTRGSRQAQFYLIGRFKQIGLSPFHNTYEYPFYFQQGEKQIMGTNLFGYIKGKSASSIVVTAHYDHLGVKSGTPAGKDSIYNGADDNASGVGGLLALMAYYKMHQPEHTMIFVAFDGEEEGLQGAKAFLKQPPVPVTDMVLNINMDMIGRNDKNELYVCGLTQFPELKKYVDDAVNTGGQVKVLSGHDKKEEGSNNWINQSDHYEFYKLKIPMLYFGVEDHPDYHQLSDEFKGIQPSFYYQAVLKVLTVLQSADKGFK</sequence>
<dbReference type="EMBL" id="CP095855">
    <property type="protein sequence ID" value="UPK70439.1"/>
    <property type="molecule type" value="Genomic_DNA"/>
</dbReference>
<evidence type="ECO:0000259" key="2">
    <source>
        <dbReference type="Pfam" id="PF04389"/>
    </source>
</evidence>
<name>A0ABY4I586_CHIFI</name>
<dbReference type="SUPFAM" id="SSF53187">
    <property type="entry name" value="Zn-dependent exopeptidases"/>
    <property type="match status" value="1"/>
</dbReference>
<dbReference type="PANTHER" id="PTHR12147">
    <property type="entry name" value="METALLOPEPTIDASE M28 FAMILY MEMBER"/>
    <property type="match status" value="1"/>
</dbReference>
<keyword evidence="1" id="KW-0732">Signal</keyword>
<proteinExistence type="predicted"/>
<dbReference type="Gene3D" id="3.40.630.10">
    <property type="entry name" value="Zn peptidases"/>
    <property type="match status" value="1"/>
</dbReference>
<evidence type="ECO:0000313" key="4">
    <source>
        <dbReference type="Proteomes" id="UP000830198"/>
    </source>
</evidence>
<dbReference type="RefSeq" id="WP_247812652.1">
    <property type="nucleotide sequence ID" value="NZ_CP095855.1"/>
</dbReference>
<dbReference type="PANTHER" id="PTHR12147:SF26">
    <property type="entry name" value="PEPTIDASE M28 DOMAIN-CONTAINING PROTEIN"/>
    <property type="match status" value="1"/>
</dbReference>
<dbReference type="Pfam" id="PF04389">
    <property type="entry name" value="Peptidase_M28"/>
    <property type="match status" value="1"/>
</dbReference>
<keyword evidence="4" id="KW-1185">Reference proteome</keyword>
<feature type="signal peptide" evidence="1">
    <location>
        <begin position="1"/>
        <end position="18"/>
    </location>
</feature>
<evidence type="ECO:0000256" key="1">
    <source>
        <dbReference type="SAM" id="SignalP"/>
    </source>
</evidence>